<dbReference type="Gene3D" id="1.10.510.10">
    <property type="entry name" value="Transferase(Phosphotransferase) domain 1"/>
    <property type="match status" value="1"/>
</dbReference>
<evidence type="ECO:0000256" key="2">
    <source>
        <dbReference type="ARBA" id="ARBA00022527"/>
    </source>
</evidence>
<protein>
    <recommendedName>
        <fullName evidence="9">Protein kinase domain-containing protein</fullName>
    </recommendedName>
</protein>
<feature type="compositionally biased region" description="Polar residues" evidence="8">
    <location>
        <begin position="489"/>
        <end position="503"/>
    </location>
</feature>
<dbReference type="InterPro" id="IPR011009">
    <property type="entry name" value="Kinase-like_dom_sf"/>
</dbReference>
<feature type="compositionally biased region" description="Polar residues" evidence="8">
    <location>
        <begin position="528"/>
        <end position="541"/>
    </location>
</feature>
<feature type="region of interest" description="Disordered" evidence="8">
    <location>
        <begin position="611"/>
        <end position="636"/>
    </location>
</feature>
<dbReference type="Pfam" id="PF00069">
    <property type="entry name" value="Pkinase"/>
    <property type="match status" value="1"/>
</dbReference>
<dbReference type="Proteomes" id="UP000467841">
    <property type="component" value="Unassembled WGS sequence"/>
</dbReference>
<keyword evidence="4 7" id="KW-0547">Nucleotide-binding</keyword>
<feature type="compositionally biased region" description="Basic and acidic residues" evidence="8">
    <location>
        <begin position="504"/>
        <end position="515"/>
    </location>
</feature>
<dbReference type="GO" id="GO:0032968">
    <property type="term" value="P:positive regulation of transcription elongation by RNA polymerase II"/>
    <property type="evidence" value="ECO:0007669"/>
    <property type="project" value="TreeGrafter"/>
</dbReference>
<keyword evidence="6 7" id="KW-0067">ATP-binding</keyword>
<evidence type="ECO:0000256" key="8">
    <source>
        <dbReference type="SAM" id="MobiDB-lite"/>
    </source>
</evidence>
<feature type="compositionally biased region" description="Basic and acidic residues" evidence="8">
    <location>
        <begin position="443"/>
        <end position="478"/>
    </location>
</feature>
<feature type="region of interest" description="Disordered" evidence="8">
    <location>
        <begin position="1"/>
        <end position="45"/>
    </location>
</feature>
<evidence type="ECO:0000256" key="7">
    <source>
        <dbReference type="PROSITE-ProRule" id="PRU10141"/>
    </source>
</evidence>
<dbReference type="InterPro" id="IPR017441">
    <property type="entry name" value="Protein_kinase_ATP_BS"/>
</dbReference>
<keyword evidence="2" id="KW-0723">Serine/threonine-protein kinase</keyword>
<evidence type="ECO:0000259" key="9">
    <source>
        <dbReference type="PROSITE" id="PS50011"/>
    </source>
</evidence>
<evidence type="ECO:0000256" key="5">
    <source>
        <dbReference type="ARBA" id="ARBA00022777"/>
    </source>
</evidence>
<dbReference type="PANTHER" id="PTHR24056">
    <property type="entry name" value="CELL DIVISION PROTEIN KINASE"/>
    <property type="match status" value="1"/>
</dbReference>
<evidence type="ECO:0000256" key="4">
    <source>
        <dbReference type="ARBA" id="ARBA00022741"/>
    </source>
</evidence>
<feature type="compositionally biased region" description="Polar residues" evidence="8">
    <location>
        <begin position="689"/>
        <end position="706"/>
    </location>
</feature>
<dbReference type="FunFam" id="1.10.510.10:FF:000043">
    <property type="entry name" value="probable serine/threonine-protein kinase At1g54610"/>
    <property type="match status" value="1"/>
</dbReference>
<dbReference type="PROSITE" id="PS50011">
    <property type="entry name" value="PROTEIN_KINASE_DOM"/>
    <property type="match status" value="1"/>
</dbReference>
<evidence type="ECO:0000256" key="3">
    <source>
        <dbReference type="ARBA" id="ARBA00022679"/>
    </source>
</evidence>
<evidence type="ECO:0000313" key="10">
    <source>
        <dbReference type="EMBL" id="CAA7013801.1"/>
    </source>
</evidence>
<keyword evidence="3" id="KW-0808">Transferase</keyword>
<sequence>MGCVWCKPSAIEDSKDSPRERFSNKSSSEFRVSRPVASSRREEPLIRAKERPDVVSVRPILSSGSQKQQANVSMMHLRGENLSSRREKKIENVVAAASHFPMGLTIGKAAEGEYVAAGWPPWLASVAGEAIKGWVPRRADSFEKLDKIGQGTYSNVYRARDLDQKKIVALKKVRFDNLEPESVRFMAREIQILRRLDHPNIIKLEGLVTSRMSCSLYLVFEYMEHDLAGLASHPAIKFSESQVKCYLQQLLHGLDHCHSRGVLHRDIKGSNLLIDNSGVLKIADFGLASFFDPRQTQPLTSRVVTLWYRPPELLLGATRYGAAVDLWSTGCILAELYAGKPIMPGRTEVEQLHKIFKLCGSPTEEYWVKSRLPHATIFKPTQPYKRIVDETFKEFPQPALALLETLLSVNPDDRGTATAALQSQFFSTRPLPCAPSSLPKYPPSKELDARMRDEESRRQGGGNRDQRHQERRGTKDSRAVPAPEANAELVTSMQKRQSQSGNRSRSEKFNPHPEEVASGFPIDPPRPSSQAFEPNRESQGNIIVPHKRASHSGPLTRRSASAKGRRNHQDPPKVSSVAADYNSAVPGFAATTRTGASQQETCRGMTRLPGSFKEASEEANQEENGRSNKKDPILLGYGSKGHKIHYSGPLVVPSGNMDQVLKDHDRHIQEAVRRARIDKARVRKLQAEEASSQQVPTNHASSVSSR</sequence>
<evidence type="ECO:0000256" key="1">
    <source>
        <dbReference type="ARBA" id="ARBA00006485"/>
    </source>
</evidence>
<dbReference type="GO" id="GO:0000307">
    <property type="term" value="C:cyclin-dependent protein kinase holoenzyme complex"/>
    <property type="evidence" value="ECO:0007669"/>
    <property type="project" value="TreeGrafter"/>
</dbReference>
<keyword evidence="5" id="KW-0418">Kinase</keyword>
<keyword evidence="11" id="KW-1185">Reference proteome</keyword>
<gene>
    <name evidence="10" type="ORF">MERR_LOCUS1035</name>
</gene>
<dbReference type="SMART" id="SM00220">
    <property type="entry name" value="S_TKc"/>
    <property type="match status" value="1"/>
</dbReference>
<dbReference type="GO" id="GO:0008353">
    <property type="term" value="F:RNA polymerase II CTD heptapeptide repeat kinase activity"/>
    <property type="evidence" value="ECO:0007669"/>
    <property type="project" value="TreeGrafter"/>
</dbReference>
<feature type="compositionally biased region" description="Basic and acidic residues" evidence="8">
    <location>
        <begin position="10"/>
        <end position="23"/>
    </location>
</feature>
<dbReference type="PANTHER" id="PTHR24056:SF387">
    <property type="entry name" value="F8L10.9 PROTEIN"/>
    <property type="match status" value="1"/>
</dbReference>
<dbReference type="OrthoDB" id="28397at2759"/>
<dbReference type="GO" id="GO:0005524">
    <property type="term" value="F:ATP binding"/>
    <property type="evidence" value="ECO:0007669"/>
    <property type="project" value="UniProtKB-UniRule"/>
</dbReference>
<feature type="region of interest" description="Disordered" evidence="8">
    <location>
        <begin position="683"/>
        <end position="706"/>
    </location>
</feature>
<proteinExistence type="inferred from homology"/>
<dbReference type="PROSITE" id="PS00107">
    <property type="entry name" value="PROTEIN_KINASE_ATP"/>
    <property type="match status" value="1"/>
</dbReference>
<dbReference type="InterPro" id="IPR050108">
    <property type="entry name" value="CDK"/>
</dbReference>
<dbReference type="AlphaFoldDB" id="A0A6D2HCL2"/>
<dbReference type="InterPro" id="IPR008271">
    <property type="entry name" value="Ser/Thr_kinase_AS"/>
</dbReference>
<reference evidence="10" key="1">
    <citation type="submission" date="2020-01" db="EMBL/GenBank/DDBJ databases">
        <authorList>
            <person name="Mishra B."/>
        </authorList>
    </citation>
    <scope>NUCLEOTIDE SEQUENCE [LARGE SCALE GENOMIC DNA]</scope>
</reference>
<dbReference type="InterPro" id="IPR000719">
    <property type="entry name" value="Prot_kinase_dom"/>
</dbReference>
<dbReference type="GO" id="GO:0005634">
    <property type="term" value="C:nucleus"/>
    <property type="evidence" value="ECO:0007669"/>
    <property type="project" value="TreeGrafter"/>
</dbReference>
<evidence type="ECO:0000256" key="6">
    <source>
        <dbReference type="ARBA" id="ARBA00022840"/>
    </source>
</evidence>
<feature type="binding site" evidence="7">
    <location>
        <position position="171"/>
    </location>
    <ligand>
        <name>ATP</name>
        <dbReference type="ChEBI" id="CHEBI:30616"/>
    </ligand>
</feature>
<dbReference type="SUPFAM" id="SSF56112">
    <property type="entry name" value="Protein kinase-like (PK-like)"/>
    <property type="match status" value="1"/>
</dbReference>
<dbReference type="FunFam" id="3.30.200.20:FF:000021">
    <property type="entry name" value="probable serine/threonine-protein kinase At1g54610"/>
    <property type="match status" value="1"/>
</dbReference>
<evidence type="ECO:0000313" key="11">
    <source>
        <dbReference type="Proteomes" id="UP000467841"/>
    </source>
</evidence>
<comment type="caution">
    <text evidence="10">The sequence shown here is derived from an EMBL/GenBank/DDBJ whole genome shotgun (WGS) entry which is preliminary data.</text>
</comment>
<feature type="compositionally biased region" description="Basic and acidic residues" evidence="8">
    <location>
        <begin position="623"/>
        <end position="632"/>
    </location>
</feature>
<comment type="similarity">
    <text evidence="1">Belongs to the protein kinase superfamily. CMGC Ser/Thr protein kinase family. CDC2/CDKX subfamily.</text>
</comment>
<dbReference type="CDD" id="cd07840">
    <property type="entry name" value="STKc_CDK9_like"/>
    <property type="match status" value="1"/>
</dbReference>
<dbReference type="EMBL" id="CACVBM020000066">
    <property type="protein sequence ID" value="CAA7013801.1"/>
    <property type="molecule type" value="Genomic_DNA"/>
</dbReference>
<accession>A0A6D2HCL2</accession>
<feature type="region of interest" description="Disordered" evidence="8">
    <location>
        <begin position="428"/>
        <end position="577"/>
    </location>
</feature>
<dbReference type="PROSITE" id="PS00108">
    <property type="entry name" value="PROTEIN_KINASE_ST"/>
    <property type="match status" value="1"/>
</dbReference>
<organism evidence="10 11">
    <name type="scientific">Microthlaspi erraticum</name>
    <dbReference type="NCBI Taxonomy" id="1685480"/>
    <lineage>
        <taxon>Eukaryota</taxon>
        <taxon>Viridiplantae</taxon>
        <taxon>Streptophyta</taxon>
        <taxon>Embryophyta</taxon>
        <taxon>Tracheophyta</taxon>
        <taxon>Spermatophyta</taxon>
        <taxon>Magnoliopsida</taxon>
        <taxon>eudicotyledons</taxon>
        <taxon>Gunneridae</taxon>
        <taxon>Pentapetalae</taxon>
        <taxon>rosids</taxon>
        <taxon>malvids</taxon>
        <taxon>Brassicales</taxon>
        <taxon>Brassicaceae</taxon>
        <taxon>Coluteocarpeae</taxon>
        <taxon>Microthlaspi</taxon>
    </lineage>
</organism>
<feature type="domain" description="Protein kinase" evidence="9">
    <location>
        <begin position="142"/>
        <end position="426"/>
    </location>
</feature>
<dbReference type="Gene3D" id="3.30.200.20">
    <property type="entry name" value="Phosphorylase Kinase, domain 1"/>
    <property type="match status" value="1"/>
</dbReference>
<name>A0A6D2HCL2_9BRAS</name>